<evidence type="ECO:0000313" key="16">
    <source>
        <dbReference type="Proteomes" id="UP000190130"/>
    </source>
</evidence>
<comment type="function">
    <text evidence="1">Thiol-specific peroxidase that catalyzes the reduction of hydrogen peroxide and organic hydroperoxides to water and alcohols, respectively. Plays a role in cell protection against oxidative stress by detoxifying peroxides and as sensor of hydrogen peroxide-mediated signaling events.</text>
</comment>
<evidence type="ECO:0000256" key="1">
    <source>
        <dbReference type="ARBA" id="ARBA00003330"/>
    </source>
</evidence>
<dbReference type="InterPro" id="IPR000866">
    <property type="entry name" value="AhpC/TSA"/>
</dbReference>
<dbReference type="AlphaFoldDB" id="A0A0Q3I9F8"/>
<evidence type="ECO:0000256" key="8">
    <source>
        <dbReference type="ARBA" id="ARBA00032824"/>
    </source>
</evidence>
<dbReference type="EC" id="1.11.1.24" evidence="2"/>
<evidence type="ECO:0000313" key="13">
    <source>
        <dbReference type="EMBL" id="KQK31469.1"/>
    </source>
</evidence>
<dbReference type="PANTHER" id="PTHR42801">
    <property type="entry name" value="THIOREDOXIN-DEPENDENT PEROXIDE REDUCTASE"/>
    <property type="match status" value="1"/>
</dbReference>
<reference evidence="13 15" key="1">
    <citation type="submission" date="2015-10" db="EMBL/GenBank/DDBJ databases">
        <title>Draft genome of Bosea thiooxidans.</title>
        <authorList>
            <person name="Wang X."/>
        </authorList>
    </citation>
    <scope>NUCLEOTIDE SEQUENCE [LARGE SCALE GENOMIC DNA]</scope>
    <source>
        <strain evidence="13 15">CGMCC 9174</strain>
    </source>
</reference>
<reference evidence="14 16" key="2">
    <citation type="submission" date="2017-02" db="EMBL/GenBank/DDBJ databases">
        <authorList>
            <person name="Peterson S.W."/>
        </authorList>
    </citation>
    <scope>NUCLEOTIDE SEQUENCE [LARGE SCALE GENOMIC DNA]</scope>
    <source>
        <strain evidence="14 16">DSM 9653</strain>
    </source>
</reference>
<dbReference type="GO" id="GO:0034599">
    <property type="term" value="P:cellular response to oxidative stress"/>
    <property type="evidence" value="ECO:0007669"/>
    <property type="project" value="TreeGrafter"/>
</dbReference>
<organism evidence="13 15">
    <name type="scientific">Bosea thiooxidans</name>
    <dbReference type="NCBI Taxonomy" id="53254"/>
    <lineage>
        <taxon>Bacteria</taxon>
        <taxon>Pseudomonadati</taxon>
        <taxon>Pseudomonadota</taxon>
        <taxon>Alphaproteobacteria</taxon>
        <taxon>Hyphomicrobiales</taxon>
        <taxon>Boseaceae</taxon>
        <taxon>Bosea</taxon>
    </lineage>
</organism>
<dbReference type="GO" id="GO:0005737">
    <property type="term" value="C:cytoplasm"/>
    <property type="evidence" value="ECO:0007669"/>
    <property type="project" value="TreeGrafter"/>
</dbReference>
<evidence type="ECO:0000256" key="4">
    <source>
        <dbReference type="ARBA" id="ARBA00022862"/>
    </source>
</evidence>
<accession>A0A0Q3I9F8</accession>
<evidence type="ECO:0000256" key="2">
    <source>
        <dbReference type="ARBA" id="ARBA00013017"/>
    </source>
</evidence>
<comment type="catalytic activity">
    <reaction evidence="11">
        <text>a hydroperoxide + [thioredoxin]-dithiol = an alcohol + [thioredoxin]-disulfide + H2O</text>
        <dbReference type="Rhea" id="RHEA:62620"/>
        <dbReference type="Rhea" id="RHEA-COMP:10698"/>
        <dbReference type="Rhea" id="RHEA-COMP:10700"/>
        <dbReference type="ChEBI" id="CHEBI:15377"/>
        <dbReference type="ChEBI" id="CHEBI:29950"/>
        <dbReference type="ChEBI" id="CHEBI:30879"/>
        <dbReference type="ChEBI" id="CHEBI:35924"/>
        <dbReference type="ChEBI" id="CHEBI:50058"/>
        <dbReference type="EC" id="1.11.1.24"/>
    </reaction>
</comment>
<dbReference type="Gene3D" id="3.40.30.10">
    <property type="entry name" value="Glutaredoxin"/>
    <property type="match status" value="1"/>
</dbReference>
<evidence type="ECO:0000256" key="11">
    <source>
        <dbReference type="ARBA" id="ARBA00049091"/>
    </source>
</evidence>
<evidence type="ECO:0000256" key="9">
    <source>
        <dbReference type="ARBA" id="ARBA00038489"/>
    </source>
</evidence>
<keyword evidence="3" id="KW-0575">Peroxidase</keyword>
<evidence type="ECO:0000259" key="12">
    <source>
        <dbReference type="PROSITE" id="PS51352"/>
    </source>
</evidence>
<dbReference type="PROSITE" id="PS51352">
    <property type="entry name" value="THIOREDOXIN_2"/>
    <property type="match status" value="1"/>
</dbReference>
<dbReference type="InterPro" id="IPR050924">
    <property type="entry name" value="Peroxiredoxin_BCP/PrxQ"/>
</dbReference>
<dbReference type="STRING" id="53254.SAMN05660750_02393"/>
<keyword evidence="15" id="KW-1185">Reference proteome</keyword>
<evidence type="ECO:0000313" key="14">
    <source>
        <dbReference type="EMBL" id="SKB79396.1"/>
    </source>
</evidence>
<keyword evidence="5" id="KW-0560">Oxidoreductase</keyword>
<proteinExistence type="inferred from homology"/>
<dbReference type="SUPFAM" id="SSF52833">
    <property type="entry name" value="Thioredoxin-like"/>
    <property type="match status" value="1"/>
</dbReference>
<keyword evidence="7" id="KW-0676">Redox-active center</keyword>
<feature type="domain" description="Thioredoxin" evidence="12">
    <location>
        <begin position="44"/>
        <end position="218"/>
    </location>
</feature>
<evidence type="ECO:0000256" key="6">
    <source>
        <dbReference type="ARBA" id="ARBA00023157"/>
    </source>
</evidence>
<dbReference type="InterPro" id="IPR036249">
    <property type="entry name" value="Thioredoxin-like_sf"/>
</dbReference>
<name>A0A0Q3I9F8_9HYPH</name>
<keyword evidence="4" id="KW-0049">Antioxidant</keyword>
<dbReference type="Proteomes" id="UP000190130">
    <property type="component" value="Unassembled WGS sequence"/>
</dbReference>
<comment type="similarity">
    <text evidence="9">Belongs to the peroxiredoxin family. BCP/PrxQ subfamily.</text>
</comment>
<evidence type="ECO:0000313" key="15">
    <source>
        <dbReference type="Proteomes" id="UP000051562"/>
    </source>
</evidence>
<gene>
    <name evidence="13" type="ORF">ARD30_03440</name>
    <name evidence="14" type="ORF">SAMN05660750_02393</name>
</gene>
<evidence type="ECO:0000256" key="5">
    <source>
        <dbReference type="ARBA" id="ARBA00023002"/>
    </source>
</evidence>
<dbReference type="Pfam" id="PF00578">
    <property type="entry name" value="AhpC-TSA"/>
    <property type="match status" value="1"/>
</dbReference>
<evidence type="ECO:0000256" key="10">
    <source>
        <dbReference type="ARBA" id="ARBA00042639"/>
    </source>
</evidence>
<dbReference type="InterPro" id="IPR013766">
    <property type="entry name" value="Thioredoxin_domain"/>
</dbReference>
<protein>
    <recommendedName>
        <fullName evidence="2">thioredoxin-dependent peroxiredoxin</fullName>
        <ecNumber evidence="2">1.11.1.24</ecNumber>
    </recommendedName>
    <alternativeName>
        <fullName evidence="8">Thioredoxin peroxidase</fullName>
    </alternativeName>
    <alternativeName>
        <fullName evidence="10">Thioredoxin-dependent peroxiredoxin Bcp</fullName>
    </alternativeName>
</protein>
<sequence>MSSLIEKFQSLEAEREKSWSPDALRVNREQRQRLVAELGDRRRVQVGDAIGQATLIDAADGPVALDRLHAEGPLVLIFFRFAGCPACNIALPHYDRELAPGVHARGARLVAVSPQVPDRLVEIRERHGLSFAVASDPGNALAARLGVTYEYDEASRAAAIAAGRPISDVTGTGTWELPMPSVLVVDREGIVRFADISPDWMDRTEAGPILATLDALATGDRKVA</sequence>
<keyword evidence="6" id="KW-1015">Disulfide bond</keyword>
<dbReference type="Proteomes" id="UP000051562">
    <property type="component" value="Unassembled WGS sequence"/>
</dbReference>
<dbReference type="EMBL" id="LMAR01000023">
    <property type="protein sequence ID" value="KQK31469.1"/>
    <property type="molecule type" value="Genomic_DNA"/>
</dbReference>
<evidence type="ECO:0000256" key="7">
    <source>
        <dbReference type="ARBA" id="ARBA00023284"/>
    </source>
</evidence>
<dbReference type="CDD" id="cd02970">
    <property type="entry name" value="PRX_like2"/>
    <property type="match status" value="1"/>
</dbReference>
<evidence type="ECO:0000256" key="3">
    <source>
        <dbReference type="ARBA" id="ARBA00022559"/>
    </source>
</evidence>
<dbReference type="EMBL" id="FUYX01000005">
    <property type="protein sequence ID" value="SKB79396.1"/>
    <property type="molecule type" value="Genomic_DNA"/>
</dbReference>
<dbReference type="GO" id="GO:0045454">
    <property type="term" value="P:cell redox homeostasis"/>
    <property type="evidence" value="ECO:0007669"/>
    <property type="project" value="TreeGrafter"/>
</dbReference>
<dbReference type="RefSeq" id="WP_055727235.1">
    <property type="nucleotide sequence ID" value="NZ_FUYX01000005.1"/>
</dbReference>
<dbReference type="PANTHER" id="PTHR42801:SF7">
    <property type="entry name" value="SLL1159 PROTEIN"/>
    <property type="match status" value="1"/>
</dbReference>
<dbReference type="GO" id="GO:0008379">
    <property type="term" value="F:thioredoxin peroxidase activity"/>
    <property type="evidence" value="ECO:0007669"/>
    <property type="project" value="TreeGrafter"/>
</dbReference>